<evidence type="ECO:0000313" key="7">
    <source>
        <dbReference type="Proteomes" id="UP001199044"/>
    </source>
</evidence>
<evidence type="ECO:0000256" key="4">
    <source>
        <dbReference type="ARBA" id="ARBA00022847"/>
    </source>
</evidence>
<name>A0ABS7YLD4_9VIBR</name>
<keyword evidence="5" id="KW-0472">Membrane</keyword>
<evidence type="ECO:0000313" key="6">
    <source>
        <dbReference type="EMBL" id="MCA2015882.1"/>
    </source>
</evidence>
<sequence>MGIVPAIAVKSFPAAIRFSGLSFSYNIAYAIFGGLTPMIITTLIIDNVMAPAYYVAVVSLVGVLASLAIMRFRPTLDLAANPA</sequence>
<feature type="transmembrane region" description="Helical" evidence="5">
    <location>
        <begin position="51"/>
        <end position="70"/>
    </location>
</feature>
<evidence type="ECO:0000256" key="1">
    <source>
        <dbReference type="ARBA" id="ARBA00004651"/>
    </source>
</evidence>
<evidence type="ECO:0000256" key="2">
    <source>
        <dbReference type="ARBA" id="ARBA00022448"/>
    </source>
</evidence>
<proteinExistence type="predicted"/>
<keyword evidence="2" id="KW-0813">Transport</keyword>
<evidence type="ECO:0000256" key="3">
    <source>
        <dbReference type="ARBA" id="ARBA00022475"/>
    </source>
</evidence>
<keyword evidence="5" id="KW-1133">Transmembrane helix</keyword>
<evidence type="ECO:0008006" key="8">
    <source>
        <dbReference type="Google" id="ProtNLM"/>
    </source>
</evidence>
<gene>
    <name evidence="6" type="ORF">LDJ79_07150</name>
</gene>
<reference evidence="7" key="1">
    <citation type="submission" date="2023-07" db="EMBL/GenBank/DDBJ databases">
        <title>Molecular identification of indigenous halophilic bacteria isolated from red sea cost, biodegradation of synthetic dyes and assessment of degraded metabolite toxicity.</title>
        <authorList>
            <person name="Chaieb K."/>
            <person name="Altayb H.N."/>
        </authorList>
    </citation>
    <scope>NUCLEOTIDE SEQUENCE [LARGE SCALE GENOMIC DNA]</scope>
    <source>
        <strain evidence="7">K20</strain>
    </source>
</reference>
<keyword evidence="3" id="KW-1003">Cell membrane</keyword>
<organism evidence="6 7">
    <name type="scientific">Vibrio tritonius</name>
    <dbReference type="NCBI Taxonomy" id="1435069"/>
    <lineage>
        <taxon>Bacteria</taxon>
        <taxon>Pseudomonadati</taxon>
        <taxon>Pseudomonadota</taxon>
        <taxon>Gammaproteobacteria</taxon>
        <taxon>Vibrionales</taxon>
        <taxon>Vibrionaceae</taxon>
        <taxon>Vibrio</taxon>
    </lineage>
</organism>
<protein>
    <recommendedName>
        <fullName evidence="8">Major facilitator superfamily (MFS) profile domain-containing protein</fullName>
    </recommendedName>
</protein>
<dbReference type="RefSeq" id="WP_225250096.1">
    <property type="nucleotide sequence ID" value="NZ_JAIWIU010000042.1"/>
</dbReference>
<comment type="caution">
    <text evidence="6">The sequence shown here is derived from an EMBL/GenBank/DDBJ whole genome shotgun (WGS) entry which is preliminary data.</text>
</comment>
<keyword evidence="7" id="KW-1185">Reference proteome</keyword>
<comment type="subcellular location">
    <subcellularLocation>
        <location evidence="1">Cell membrane</location>
        <topology evidence="1">Multi-pass membrane protein</topology>
    </subcellularLocation>
</comment>
<keyword evidence="4" id="KW-0769">Symport</keyword>
<dbReference type="InterPro" id="IPR051084">
    <property type="entry name" value="H+-coupled_symporters"/>
</dbReference>
<accession>A0ABS7YLD4</accession>
<keyword evidence="5" id="KW-0812">Transmembrane</keyword>
<dbReference type="Proteomes" id="UP001199044">
    <property type="component" value="Unassembled WGS sequence"/>
</dbReference>
<dbReference type="PANTHER" id="PTHR43528:SF7">
    <property type="entry name" value="MFS TRANSPORTER"/>
    <property type="match status" value="1"/>
</dbReference>
<evidence type="ECO:0000256" key="5">
    <source>
        <dbReference type="SAM" id="Phobius"/>
    </source>
</evidence>
<dbReference type="PANTHER" id="PTHR43528">
    <property type="entry name" value="ALPHA-KETOGLUTARATE PERMEASE"/>
    <property type="match status" value="1"/>
</dbReference>
<feature type="transmembrane region" description="Helical" evidence="5">
    <location>
        <begin position="27"/>
        <end position="45"/>
    </location>
</feature>
<dbReference type="EMBL" id="JAIWIU010000042">
    <property type="protein sequence ID" value="MCA2015882.1"/>
    <property type="molecule type" value="Genomic_DNA"/>
</dbReference>